<evidence type="ECO:0000313" key="3">
    <source>
        <dbReference type="EMBL" id="KAJ2757166.1"/>
    </source>
</evidence>
<dbReference type="CDD" id="cd12446">
    <property type="entry name" value="RRM_RBM25"/>
    <property type="match status" value="1"/>
</dbReference>
<name>A0A9W8H0G4_9FUNG</name>
<gene>
    <name evidence="3" type="ORF">GGI19_000216</name>
</gene>
<feature type="domain" description="PWI" evidence="2">
    <location>
        <begin position="451"/>
        <end position="539"/>
    </location>
</feature>
<protein>
    <recommendedName>
        <fullName evidence="2">PWI domain-containing protein</fullName>
    </recommendedName>
</protein>
<dbReference type="Gene3D" id="1.20.1390.10">
    <property type="entry name" value="PWI domain"/>
    <property type="match status" value="1"/>
</dbReference>
<feature type="region of interest" description="Disordered" evidence="1">
    <location>
        <begin position="203"/>
        <end position="236"/>
    </location>
</feature>
<dbReference type="AlphaFoldDB" id="A0A9W8H0G4"/>
<feature type="region of interest" description="Disordered" evidence="1">
    <location>
        <begin position="256"/>
        <end position="279"/>
    </location>
</feature>
<dbReference type="SMART" id="SM00311">
    <property type="entry name" value="PWI"/>
    <property type="match status" value="1"/>
</dbReference>
<dbReference type="EMBL" id="JANBUH010000005">
    <property type="protein sequence ID" value="KAJ2757166.1"/>
    <property type="molecule type" value="Genomic_DNA"/>
</dbReference>
<dbReference type="PROSITE" id="PS51025">
    <property type="entry name" value="PWI"/>
    <property type="match status" value="1"/>
</dbReference>
<dbReference type="InterPro" id="IPR002483">
    <property type="entry name" value="PWI_dom"/>
</dbReference>
<dbReference type="InterPro" id="IPR034268">
    <property type="entry name" value="RBM25_RRM"/>
</dbReference>
<sequence>MSQYQPPPLDSFGPQSAGAKRPSLAPALVPTPAAQHRPLINPFGSPHSPPLPPLRTESASRDDLETQQKPRADDRPVVAFVGGIVSEIDDKRILEMLQACGEVNSWRRAFDPDDNPLTFGFCEFKSLDGVLCALNVLPRAVWTGQSEHAPSSSQPKSLIVTVDKTMQWALDSRKSDGGHSLDVDRRASEQTVLDTVMRIIQESRTLSESGADTRPANKELTDTEAGPAGDDNSGHVVDRSAVLNLDSLSITKEIASRSLDSPADRCQPENFEQRQHQPFTLDVEDDWEKEQALNYRTRRYISAANDRESRLSKDLDERERRMEHDALRVLDRVEERQRAQDLMSTMLSKWDDSEEERLREHEYYRDRERWWHRRKAVRARELELDAIDRQDQELSQKAKVPSPHTDAAGPELAVIEQRQSNLEGVVHLPCDVHSTKQTVGETPNVTVSDVDALFAQPIKWGCVDESFLQAKLEPTAQRLLQEYIGEDADQEVADLAEFVIGHIRDRKSPQSLVEELEMVLVEEAQAFVGQLWSILPSGI</sequence>
<dbReference type="InterPro" id="IPR035979">
    <property type="entry name" value="RBD_domain_sf"/>
</dbReference>
<dbReference type="PANTHER" id="PTHR18806:SF4">
    <property type="entry name" value="RNA-BINDING PROTEIN 25"/>
    <property type="match status" value="1"/>
</dbReference>
<comment type="caution">
    <text evidence="3">The sequence shown here is derived from an EMBL/GenBank/DDBJ whole genome shotgun (WGS) entry which is preliminary data.</text>
</comment>
<accession>A0A9W8H0G4</accession>
<dbReference type="PANTHER" id="PTHR18806">
    <property type="entry name" value="RBM25 PROTEIN"/>
    <property type="match status" value="1"/>
</dbReference>
<proteinExistence type="predicted"/>
<dbReference type="Gene3D" id="3.30.70.330">
    <property type="match status" value="1"/>
</dbReference>
<evidence type="ECO:0000256" key="1">
    <source>
        <dbReference type="SAM" id="MobiDB-lite"/>
    </source>
</evidence>
<evidence type="ECO:0000313" key="4">
    <source>
        <dbReference type="Proteomes" id="UP001140011"/>
    </source>
</evidence>
<dbReference type="InterPro" id="IPR052768">
    <property type="entry name" value="RBM25"/>
</dbReference>
<organism evidence="3 4">
    <name type="scientific">Coemansia pectinata</name>
    <dbReference type="NCBI Taxonomy" id="1052879"/>
    <lineage>
        <taxon>Eukaryota</taxon>
        <taxon>Fungi</taxon>
        <taxon>Fungi incertae sedis</taxon>
        <taxon>Zoopagomycota</taxon>
        <taxon>Kickxellomycotina</taxon>
        <taxon>Kickxellomycetes</taxon>
        <taxon>Kickxellales</taxon>
        <taxon>Kickxellaceae</taxon>
        <taxon>Coemansia</taxon>
    </lineage>
</organism>
<dbReference type="InterPro" id="IPR012677">
    <property type="entry name" value="Nucleotide-bd_a/b_plait_sf"/>
</dbReference>
<dbReference type="GO" id="GO:0005681">
    <property type="term" value="C:spliceosomal complex"/>
    <property type="evidence" value="ECO:0007669"/>
    <property type="project" value="TreeGrafter"/>
</dbReference>
<feature type="compositionally biased region" description="Basic and acidic residues" evidence="1">
    <location>
        <begin position="262"/>
        <end position="275"/>
    </location>
</feature>
<dbReference type="SUPFAM" id="SSF54928">
    <property type="entry name" value="RNA-binding domain, RBD"/>
    <property type="match status" value="1"/>
</dbReference>
<evidence type="ECO:0000259" key="2">
    <source>
        <dbReference type="PROSITE" id="PS51025"/>
    </source>
</evidence>
<dbReference type="Pfam" id="PF01480">
    <property type="entry name" value="PWI"/>
    <property type="match status" value="1"/>
</dbReference>
<feature type="region of interest" description="Disordered" evidence="1">
    <location>
        <begin position="1"/>
        <end position="73"/>
    </location>
</feature>
<feature type="compositionally biased region" description="Basic and acidic residues" evidence="1">
    <location>
        <begin position="58"/>
        <end position="73"/>
    </location>
</feature>
<reference evidence="3" key="1">
    <citation type="submission" date="2022-07" db="EMBL/GenBank/DDBJ databases">
        <title>Phylogenomic reconstructions and comparative analyses of Kickxellomycotina fungi.</title>
        <authorList>
            <person name="Reynolds N.K."/>
            <person name="Stajich J.E."/>
            <person name="Barry K."/>
            <person name="Grigoriev I.V."/>
            <person name="Crous P."/>
            <person name="Smith M.E."/>
        </authorList>
    </citation>
    <scope>NUCLEOTIDE SEQUENCE</scope>
    <source>
        <strain evidence="3">BCRC 34297</strain>
    </source>
</reference>
<dbReference type="OrthoDB" id="6275295at2759"/>
<keyword evidence="4" id="KW-1185">Reference proteome</keyword>
<dbReference type="GO" id="GO:0003729">
    <property type="term" value="F:mRNA binding"/>
    <property type="evidence" value="ECO:0007669"/>
    <property type="project" value="TreeGrafter"/>
</dbReference>
<dbReference type="Proteomes" id="UP001140011">
    <property type="component" value="Unassembled WGS sequence"/>
</dbReference>